<dbReference type="Gene3D" id="3.30.420.10">
    <property type="entry name" value="Ribonuclease H-like superfamily/Ribonuclease H"/>
    <property type="match status" value="1"/>
</dbReference>
<evidence type="ECO:0000313" key="2">
    <source>
        <dbReference type="Proteomes" id="UP000325315"/>
    </source>
</evidence>
<dbReference type="InterPro" id="IPR012337">
    <property type="entry name" value="RNaseH-like_sf"/>
</dbReference>
<dbReference type="EMBL" id="SMMG02000002">
    <property type="protein sequence ID" value="KAA3485177.1"/>
    <property type="molecule type" value="Genomic_DNA"/>
</dbReference>
<dbReference type="GO" id="GO:0003676">
    <property type="term" value="F:nucleic acid binding"/>
    <property type="evidence" value="ECO:0007669"/>
    <property type="project" value="InterPro"/>
</dbReference>
<comment type="caution">
    <text evidence="1">The sequence shown here is derived from an EMBL/GenBank/DDBJ whole genome shotgun (WGS) entry which is preliminary data.</text>
</comment>
<evidence type="ECO:0000313" key="1">
    <source>
        <dbReference type="EMBL" id="KAA3485177.1"/>
    </source>
</evidence>
<protein>
    <submittedName>
        <fullName evidence="1">Integrase</fullName>
    </submittedName>
</protein>
<dbReference type="AlphaFoldDB" id="A0A5B6WWV3"/>
<dbReference type="OrthoDB" id="998229at2759"/>
<proteinExistence type="predicted"/>
<sequence>MCGIFVKRLNISVVEHFDSSDIKGTGFFQIEFKKKYVNQQYLDKKRKEFLDFEQVKTEHQVPSGLLQPVMIPKWKWERVTMDLVSGLLLSSKKKDDIWVIVDRLTKSAHFISVRTDHSLEKLAELDVAKIVKLHGKSYANLKRKDIEFHVSDKMFLKVSP</sequence>
<gene>
    <name evidence="1" type="ORF">EPI10_007196</name>
</gene>
<organism evidence="1 2">
    <name type="scientific">Gossypium australe</name>
    <dbReference type="NCBI Taxonomy" id="47621"/>
    <lineage>
        <taxon>Eukaryota</taxon>
        <taxon>Viridiplantae</taxon>
        <taxon>Streptophyta</taxon>
        <taxon>Embryophyta</taxon>
        <taxon>Tracheophyta</taxon>
        <taxon>Spermatophyta</taxon>
        <taxon>Magnoliopsida</taxon>
        <taxon>eudicotyledons</taxon>
        <taxon>Gunneridae</taxon>
        <taxon>Pentapetalae</taxon>
        <taxon>rosids</taxon>
        <taxon>malvids</taxon>
        <taxon>Malvales</taxon>
        <taxon>Malvaceae</taxon>
        <taxon>Malvoideae</taxon>
        <taxon>Gossypium</taxon>
    </lineage>
</organism>
<dbReference type="PANTHER" id="PTHR45835:SF99">
    <property type="entry name" value="CHROMO DOMAIN-CONTAINING PROTEIN-RELATED"/>
    <property type="match status" value="1"/>
</dbReference>
<name>A0A5B6WWV3_9ROSI</name>
<reference evidence="2" key="1">
    <citation type="journal article" date="2019" name="Plant Biotechnol. J.">
        <title>Genome sequencing of the Australian wild diploid species Gossypium australe highlights disease resistance and delayed gland morphogenesis.</title>
        <authorList>
            <person name="Cai Y."/>
            <person name="Cai X."/>
            <person name="Wang Q."/>
            <person name="Wang P."/>
            <person name="Zhang Y."/>
            <person name="Cai C."/>
            <person name="Xu Y."/>
            <person name="Wang K."/>
            <person name="Zhou Z."/>
            <person name="Wang C."/>
            <person name="Geng S."/>
            <person name="Li B."/>
            <person name="Dong Q."/>
            <person name="Hou Y."/>
            <person name="Wang H."/>
            <person name="Ai P."/>
            <person name="Liu Z."/>
            <person name="Yi F."/>
            <person name="Sun M."/>
            <person name="An G."/>
            <person name="Cheng J."/>
            <person name="Zhang Y."/>
            <person name="Shi Q."/>
            <person name="Xie Y."/>
            <person name="Shi X."/>
            <person name="Chang Y."/>
            <person name="Huang F."/>
            <person name="Chen Y."/>
            <person name="Hong S."/>
            <person name="Mi L."/>
            <person name="Sun Q."/>
            <person name="Zhang L."/>
            <person name="Zhou B."/>
            <person name="Peng R."/>
            <person name="Zhang X."/>
            <person name="Liu F."/>
        </authorList>
    </citation>
    <scope>NUCLEOTIDE SEQUENCE [LARGE SCALE GENOMIC DNA]</scope>
    <source>
        <strain evidence="2">cv. PA1801</strain>
    </source>
</reference>
<dbReference type="InterPro" id="IPR036397">
    <property type="entry name" value="RNaseH_sf"/>
</dbReference>
<dbReference type="PANTHER" id="PTHR45835">
    <property type="entry name" value="YALI0A06105P"/>
    <property type="match status" value="1"/>
</dbReference>
<dbReference type="SUPFAM" id="SSF53098">
    <property type="entry name" value="Ribonuclease H-like"/>
    <property type="match status" value="1"/>
</dbReference>
<keyword evidence="2" id="KW-1185">Reference proteome</keyword>
<accession>A0A5B6WWV3</accession>
<dbReference type="Proteomes" id="UP000325315">
    <property type="component" value="Unassembled WGS sequence"/>
</dbReference>